<keyword evidence="3" id="KW-0812">Transmembrane</keyword>
<dbReference type="GO" id="GO:0015562">
    <property type="term" value="F:efflux transmembrane transporter activity"/>
    <property type="evidence" value="ECO:0007669"/>
    <property type="project" value="InterPro"/>
</dbReference>
<dbReference type="KEGG" id="ete:ETEE_3711"/>
<dbReference type="Gene3D" id="2.20.200.10">
    <property type="entry name" value="Outer membrane efflux proteins (OEP)"/>
    <property type="match status" value="1"/>
</dbReference>
<dbReference type="PANTHER" id="PTHR30203">
    <property type="entry name" value="OUTER MEMBRANE CATION EFFLUX PROTEIN"/>
    <property type="match status" value="1"/>
</dbReference>
<dbReference type="GeneID" id="33941103"/>
<dbReference type="SUPFAM" id="SSF56954">
    <property type="entry name" value="Outer membrane efflux proteins (OEP)"/>
    <property type="match status" value="1"/>
</dbReference>
<evidence type="ECO:0000256" key="1">
    <source>
        <dbReference type="ARBA" id="ARBA00004459"/>
    </source>
</evidence>
<accession>A0A076LUJ0</accession>
<evidence type="ECO:0000256" key="3">
    <source>
        <dbReference type="RuleBase" id="RU362097"/>
    </source>
</evidence>
<evidence type="ECO:0000313" key="5">
    <source>
        <dbReference type="Proteomes" id="UP000028681"/>
    </source>
</evidence>
<sequence>MVKLKQLSVSVVLTLTGCVSLAPEYQRPALPVGAQFSSAAAAGATAATYDRDLGWRQFFRDAQARQLIDEALRNNRDLRQAVLNVRLARAQLALQQADRYPQLDVSSQANYRAPLQGGASSREYQLGGALGVELDLFGRLQSMSERERQNFLASQQAQRAVHILLVSNVAQAYFTQQLAYAQQRIARETLQSYRQSYTLIERQVQSGSNNLLALEQARGQIDTTQATLARREGEVAQANHAIQRLVGVYGGAPRDLRGLESPVGPVALPVPLPSTILLQRPDIMEAEHQLRAADADIGAARAAFFPSISLSGGLNASGSDLAGLFSAAGGMWSFVPKVTLPIFNGGRNRANLQLAELRQQQSIVNYENRIQAAFKEVDDALSTRRSLADQLTAQQRYLDALQATLGRARGLYAHGALSYLEVLDAERALFTTQQTLLDLRYAQQANEIALFAALGGGWQA</sequence>
<reference evidence="4 5" key="1">
    <citation type="journal article" date="2012" name="PLoS ONE">
        <title>Edwardsiella comparative phylogenomics reveal the new intra/inter-species taxonomic relationships, virulence evolution and niche adaptation mechanisms.</title>
        <authorList>
            <person name="Yang M."/>
            <person name="Lv Y."/>
            <person name="Xiao J."/>
            <person name="Wu H."/>
            <person name="Zheng H."/>
            <person name="Liu Q."/>
            <person name="Zhang Y."/>
            <person name="Wang Q."/>
        </authorList>
    </citation>
    <scope>NUCLEOTIDE SEQUENCE [LARGE SCALE GENOMIC DNA]</scope>
    <source>
        <strain evidence="5">080813</strain>
    </source>
</reference>
<proteinExistence type="inferred from homology"/>
<organism evidence="4 5">
    <name type="scientific">Edwardsiella anguillarum ET080813</name>
    <dbReference type="NCBI Taxonomy" id="667120"/>
    <lineage>
        <taxon>Bacteria</taxon>
        <taxon>Pseudomonadati</taxon>
        <taxon>Pseudomonadota</taxon>
        <taxon>Gammaproteobacteria</taxon>
        <taxon>Enterobacterales</taxon>
        <taxon>Hafniaceae</taxon>
        <taxon>Edwardsiella</taxon>
    </lineage>
</organism>
<keyword evidence="3" id="KW-0564">Palmitate</keyword>
<keyword evidence="3" id="KW-0449">Lipoprotein</keyword>
<dbReference type="Pfam" id="PF02321">
    <property type="entry name" value="OEP"/>
    <property type="match status" value="2"/>
</dbReference>
<dbReference type="EMBL" id="CP006664">
    <property type="protein sequence ID" value="AIJ10123.1"/>
    <property type="molecule type" value="Genomic_DNA"/>
</dbReference>
<dbReference type="PANTHER" id="PTHR30203:SF32">
    <property type="entry name" value="CATION EFFLUX SYSTEM PROTEIN CUSC"/>
    <property type="match status" value="1"/>
</dbReference>
<name>A0A076LUJ0_9GAMM</name>
<keyword evidence="3" id="KW-0472">Membrane</keyword>
<dbReference type="Gene3D" id="1.20.1600.10">
    <property type="entry name" value="Outer membrane efflux proteins (OEP)"/>
    <property type="match status" value="1"/>
</dbReference>
<dbReference type="PROSITE" id="PS51257">
    <property type="entry name" value="PROKAR_LIPOPROTEIN"/>
    <property type="match status" value="1"/>
</dbReference>
<evidence type="ECO:0000256" key="2">
    <source>
        <dbReference type="ARBA" id="ARBA00007613"/>
    </source>
</evidence>
<dbReference type="NCBIfam" id="TIGR01845">
    <property type="entry name" value="outer_NodT"/>
    <property type="match status" value="1"/>
</dbReference>
<evidence type="ECO:0000313" key="4">
    <source>
        <dbReference type="EMBL" id="AIJ10123.1"/>
    </source>
</evidence>
<gene>
    <name evidence="4" type="primary">cusC</name>
    <name evidence="4" type="ORF">ETEE_3711</name>
</gene>
<protein>
    <submittedName>
        <fullName evidence="4">Cation efflux system protein CusC</fullName>
    </submittedName>
</protein>
<dbReference type="InterPro" id="IPR010131">
    <property type="entry name" value="MdtP/NodT-like"/>
</dbReference>
<comment type="similarity">
    <text evidence="2 3">Belongs to the outer membrane factor (OMF) (TC 1.B.17) family.</text>
</comment>
<dbReference type="InterPro" id="IPR003423">
    <property type="entry name" value="OMP_efflux"/>
</dbReference>
<dbReference type="Proteomes" id="UP000028681">
    <property type="component" value="Chromosome"/>
</dbReference>
<dbReference type="GO" id="GO:0009279">
    <property type="term" value="C:cell outer membrane"/>
    <property type="evidence" value="ECO:0007669"/>
    <property type="project" value="UniProtKB-SubCell"/>
</dbReference>
<dbReference type="AlphaFoldDB" id="A0A076LUJ0"/>
<dbReference type="HOGENOM" id="CLU_012817_13_3_6"/>
<comment type="subcellular location">
    <subcellularLocation>
        <location evidence="1 3">Cell outer membrane</location>
        <topology evidence="1 3">Lipid-anchor</topology>
    </subcellularLocation>
</comment>
<dbReference type="NCBIfam" id="NF007347">
    <property type="entry name" value="PRK09837.1"/>
    <property type="match status" value="1"/>
</dbReference>
<dbReference type="RefSeq" id="WP_034163480.1">
    <property type="nucleotide sequence ID" value="NZ_CP006664.1"/>
</dbReference>
<keyword evidence="3" id="KW-1134">Transmembrane beta strand</keyword>